<feature type="transmembrane region" description="Helical" evidence="1">
    <location>
        <begin position="125"/>
        <end position="148"/>
    </location>
</feature>
<feature type="transmembrane region" description="Helical" evidence="1">
    <location>
        <begin position="157"/>
        <end position="175"/>
    </location>
</feature>
<dbReference type="OrthoDB" id="10567544at2759"/>
<evidence type="ECO:0000313" key="2">
    <source>
        <dbReference type="EMBL" id="GMI47157.1"/>
    </source>
</evidence>
<accession>A0A9W7LEZ7</accession>
<evidence type="ECO:0000256" key="1">
    <source>
        <dbReference type="SAM" id="Phobius"/>
    </source>
</evidence>
<reference evidence="3" key="1">
    <citation type="journal article" date="2023" name="Commun. Biol.">
        <title>Genome analysis of Parmales, the sister group of diatoms, reveals the evolutionary specialization of diatoms from phago-mixotrophs to photoautotrophs.</title>
        <authorList>
            <person name="Ban H."/>
            <person name="Sato S."/>
            <person name="Yoshikawa S."/>
            <person name="Yamada K."/>
            <person name="Nakamura Y."/>
            <person name="Ichinomiya M."/>
            <person name="Sato N."/>
            <person name="Blanc-Mathieu R."/>
            <person name="Endo H."/>
            <person name="Kuwata A."/>
            <person name="Ogata H."/>
        </authorList>
    </citation>
    <scope>NUCLEOTIDE SEQUENCE [LARGE SCALE GENOMIC DNA]</scope>
</reference>
<keyword evidence="1" id="KW-1133">Transmembrane helix</keyword>
<keyword evidence="1" id="KW-0812">Transmembrane</keyword>
<keyword evidence="1" id="KW-0472">Membrane</keyword>
<dbReference type="EMBL" id="BRYA01000332">
    <property type="protein sequence ID" value="GMI47157.1"/>
    <property type="molecule type" value="Genomic_DNA"/>
</dbReference>
<keyword evidence="3" id="KW-1185">Reference proteome</keyword>
<protein>
    <submittedName>
        <fullName evidence="2">Uncharacterized protein</fullName>
    </submittedName>
</protein>
<dbReference type="Proteomes" id="UP001165065">
    <property type="component" value="Unassembled WGS sequence"/>
</dbReference>
<evidence type="ECO:0000313" key="3">
    <source>
        <dbReference type="Proteomes" id="UP001165065"/>
    </source>
</evidence>
<comment type="caution">
    <text evidence="2">The sequence shown here is derived from an EMBL/GenBank/DDBJ whole genome shotgun (WGS) entry which is preliminary data.</text>
</comment>
<feature type="transmembrane region" description="Helical" evidence="1">
    <location>
        <begin position="187"/>
        <end position="205"/>
    </location>
</feature>
<proteinExistence type="predicted"/>
<name>A0A9W7LEZ7_9STRA</name>
<sequence>MGWLYGMGAGGVSQGLSYNDWTSCIWLTPAVSDPIRRHSSLDSIISISADPSYRSSSESSSLPPPDFREGYDESEELVLRREILKWSTASLALVNIGVGLPVFLGLVSPGVLFPTLADAFDSNPMVAQMTASILGMAWVQVGIVRWLWVRNFHGQTYGYRMLAGGSYLLEGANVYKLMREGIIGEAKGGVMAAGMAGFALAAFLVRPERRNAGGKKYKSR</sequence>
<dbReference type="AlphaFoldDB" id="A0A9W7LEZ7"/>
<gene>
    <name evidence="2" type="ORF">TrCOL_g9876</name>
</gene>
<organism evidence="2 3">
    <name type="scientific">Triparma columacea</name>
    <dbReference type="NCBI Taxonomy" id="722753"/>
    <lineage>
        <taxon>Eukaryota</taxon>
        <taxon>Sar</taxon>
        <taxon>Stramenopiles</taxon>
        <taxon>Ochrophyta</taxon>
        <taxon>Bolidophyceae</taxon>
        <taxon>Parmales</taxon>
        <taxon>Triparmaceae</taxon>
        <taxon>Triparma</taxon>
    </lineage>
</organism>
<feature type="transmembrane region" description="Helical" evidence="1">
    <location>
        <begin position="89"/>
        <end position="113"/>
    </location>
</feature>